<reference evidence="1" key="1">
    <citation type="submission" date="2018-07" db="EMBL/GenBank/DDBJ databases">
        <authorList>
            <person name="Quirk P.G."/>
            <person name="Krulwich T.A."/>
        </authorList>
    </citation>
    <scope>NUCLEOTIDE SEQUENCE</scope>
    <source>
        <strain evidence="1">96224</strain>
    </source>
</reference>
<evidence type="ECO:0000313" key="1">
    <source>
        <dbReference type="EMBL" id="SUZ09344.1"/>
    </source>
</evidence>
<name>A0A381L616_BLUGR</name>
<organism evidence="1">
    <name type="scientific">Blumeria graminis f. sp. tritici 96224</name>
    <dbReference type="NCBI Taxonomy" id="1268274"/>
    <lineage>
        <taxon>Eukaryota</taxon>
        <taxon>Fungi</taxon>
        <taxon>Dikarya</taxon>
        <taxon>Ascomycota</taxon>
        <taxon>Pezizomycotina</taxon>
        <taxon>Leotiomycetes</taxon>
        <taxon>Erysiphales</taxon>
        <taxon>Erysiphaceae</taxon>
        <taxon>Blumeria</taxon>
    </lineage>
</organism>
<protein>
    <submittedName>
        <fullName evidence="1">Bgt-2348</fullName>
    </submittedName>
</protein>
<dbReference type="EMBL" id="UIGY01000047">
    <property type="protein sequence ID" value="SUZ09344.1"/>
    <property type="molecule type" value="Genomic_DNA"/>
</dbReference>
<gene>
    <name evidence="1" type="ORF">BGT96224V2_LOCUS2473</name>
</gene>
<dbReference type="AlphaFoldDB" id="A0A381L616"/>
<proteinExistence type="predicted"/>
<sequence length="59" mass="7078">MALSAPQRDAQQIEKDLSTLIRCSKPTYEEIENLIHQYVILFIKTYHLNFLECVYYVRK</sequence>
<accession>A0A381L616</accession>